<feature type="domain" description="Zn(2)-C6 fungal-type" evidence="4">
    <location>
        <begin position="32"/>
        <end position="60"/>
    </location>
</feature>
<dbReference type="SUPFAM" id="SSF57701">
    <property type="entry name" value="Zn2/Cys6 DNA-binding domain"/>
    <property type="match status" value="1"/>
</dbReference>
<dbReference type="Pfam" id="PF11951">
    <property type="entry name" value="Fungal_trans_2"/>
    <property type="match status" value="1"/>
</dbReference>
<evidence type="ECO:0000256" key="1">
    <source>
        <dbReference type="ARBA" id="ARBA00004123"/>
    </source>
</evidence>
<feature type="compositionally biased region" description="Polar residues" evidence="3">
    <location>
        <begin position="169"/>
        <end position="178"/>
    </location>
</feature>
<feature type="region of interest" description="Disordered" evidence="3">
    <location>
        <begin position="83"/>
        <end position="104"/>
    </location>
</feature>
<evidence type="ECO:0000256" key="2">
    <source>
        <dbReference type="ARBA" id="ARBA00023242"/>
    </source>
</evidence>
<feature type="compositionally biased region" description="Basic and acidic residues" evidence="3">
    <location>
        <begin position="1"/>
        <end position="12"/>
    </location>
</feature>
<feature type="compositionally biased region" description="Low complexity" evidence="3">
    <location>
        <begin position="199"/>
        <end position="230"/>
    </location>
</feature>
<dbReference type="PROSITE" id="PS00463">
    <property type="entry name" value="ZN2_CY6_FUNGAL_1"/>
    <property type="match status" value="1"/>
</dbReference>
<organism evidence="5 6">
    <name type="scientific">Cyberlindnera jadinii (strain ATCC 18201 / CBS 1600 / BCRC 20928 / JCM 3617 / NBRC 0987 / NRRL Y-1542)</name>
    <name type="common">Torula yeast</name>
    <name type="synonym">Candida utilis</name>
    <dbReference type="NCBI Taxonomy" id="983966"/>
    <lineage>
        <taxon>Eukaryota</taxon>
        <taxon>Fungi</taxon>
        <taxon>Dikarya</taxon>
        <taxon>Ascomycota</taxon>
        <taxon>Saccharomycotina</taxon>
        <taxon>Saccharomycetes</taxon>
        <taxon>Phaffomycetales</taxon>
        <taxon>Phaffomycetaceae</taxon>
        <taxon>Cyberlindnera</taxon>
    </lineage>
</organism>
<feature type="region of interest" description="Disordered" evidence="3">
    <location>
        <begin position="135"/>
        <end position="252"/>
    </location>
</feature>
<dbReference type="SMART" id="SM00066">
    <property type="entry name" value="GAL4"/>
    <property type="match status" value="1"/>
</dbReference>
<dbReference type="AlphaFoldDB" id="A0A0H5C1C7"/>
<feature type="region of interest" description="Disordered" evidence="3">
    <location>
        <begin position="1"/>
        <end position="31"/>
    </location>
</feature>
<evidence type="ECO:0000256" key="3">
    <source>
        <dbReference type="SAM" id="MobiDB-lite"/>
    </source>
</evidence>
<feature type="compositionally biased region" description="Pro residues" evidence="3">
    <location>
        <begin position="242"/>
        <end position="252"/>
    </location>
</feature>
<dbReference type="EMBL" id="CDQK01000002">
    <property type="protein sequence ID" value="CEP21252.1"/>
    <property type="molecule type" value="Genomic_DNA"/>
</dbReference>
<reference evidence="6" key="1">
    <citation type="journal article" date="2015" name="J. Biotechnol.">
        <title>The structure of the Cyberlindnera jadinii genome and its relation to Candida utilis analyzed by the occurrence of single nucleotide polymorphisms.</title>
        <authorList>
            <person name="Rupp O."/>
            <person name="Brinkrolf K."/>
            <person name="Buerth C."/>
            <person name="Kunigo M."/>
            <person name="Schneider J."/>
            <person name="Jaenicke S."/>
            <person name="Goesmann A."/>
            <person name="Puehler A."/>
            <person name="Jaeger K.-E."/>
            <person name="Ernst J.F."/>
        </authorList>
    </citation>
    <scope>NUCLEOTIDE SEQUENCE [LARGE SCALE GENOMIC DNA]</scope>
    <source>
        <strain evidence="6">ATCC 18201 / CBS 1600 / BCRC 20928 / JCM 3617 / NBRC 0987 / NRRL Y-1542</strain>
    </source>
</reference>
<dbReference type="GO" id="GO:0005634">
    <property type="term" value="C:nucleus"/>
    <property type="evidence" value="ECO:0007669"/>
    <property type="project" value="UniProtKB-SubCell"/>
</dbReference>
<dbReference type="Proteomes" id="UP000038830">
    <property type="component" value="Unassembled WGS sequence"/>
</dbReference>
<gene>
    <name evidence="5" type="ORF">BN1211_1303</name>
</gene>
<feature type="compositionally biased region" description="Polar residues" evidence="3">
    <location>
        <begin position="13"/>
        <end position="23"/>
    </location>
</feature>
<name>A0A0H5C1C7_CYBJN</name>
<dbReference type="GO" id="GO:0000976">
    <property type="term" value="F:transcription cis-regulatory region binding"/>
    <property type="evidence" value="ECO:0007669"/>
    <property type="project" value="TreeGrafter"/>
</dbReference>
<evidence type="ECO:0000259" key="4">
    <source>
        <dbReference type="PROSITE" id="PS50048"/>
    </source>
</evidence>
<evidence type="ECO:0000313" key="5">
    <source>
        <dbReference type="EMBL" id="CEP21252.1"/>
    </source>
</evidence>
<dbReference type="InterPro" id="IPR021858">
    <property type="entry name" value="Fun_TF"/>
</dbReference>
<evidence type="ECO:0000313" key="6">
    <source>
        <dbReference type="Proteomes" id="UP000038830"/>
    </source>
</evidence>
<dbReference type="PROSITE" id="PS50048">
    <property type="entry name" value="ZN2_CY6_FUNGAL_2"/>
    <property type="match status" value="1"/>
</dbReference>
<protein>
    <recommendedName>
        <fullName evidence="4">Zn(2)-C6 fungal-type domain-containing protein</fullName>
    </recommendedName>
</protein>
<dbReference type="Gene3D" id="4.10.240.10">
    <property type="entry name" value="Zn(2)-C6 fungal-type DNA-binding domain"/>
    <property type="match status" value="1"/>
</dbReference>
<dbReference type="GO" id="GO:0008270">
    <property type="term" value="F:zinc ion binding"/>
    <property type="evidence" value="ECO:0007669"/>
    <property type="project" value="InterPro"/>
</dbReference>
<feature type="compositionally biased region" description="Low complexity" evidence="3">
    <location>
        <begin position="85"/>
        <end position="95"/>
    </location>
</feature>
<comment type="subcellular location">
    <subcellularLocation>
        <location evidence="1">Nucleus</location>
    </subcellularLocation>
</comment>
<feature type="compositionally biased region" description="Low complexity" evidence="3">
    <location>
        <begin position="181"/>
        <end position="191"/>
    </location>
</feature>
<sequence>MAEVSMKPHESVPDNSSQQSTIPKKNHKSRNGCLTCKKKRLKCDETKPQCLNCQKRGVECGGYSTTFKWKSFEETSASQRVRKVSTGSSTGSASALQPAQKIKRSMSVPDKVFDEALQQASMSIAGKSPDELALQNELMKLGKNPHSKLPQLAEEQAYITSPAAPSASVEFTTSSLRHQQQKGVQQQGRPHPSSPAPAAPATTAEPQQQHTPLHPQQHQHSLQLQQSQPQLKKRRVSSIIAPSPPNMVPSPGPIQDIPSPSLSTIVRSLTDFDQPLPANIPSPNMESFYPKLYELDSDAVEEAPSSSHNVNGMKRSLSVDSALAQTTIPEYRRELISYSQALSPKLPTIHLPQFDISNLHLSNTDFDRVFQAFDKYTCAIMSIRDGPTENPWRTLMWPLAMQNSVLFKSLAAMALFHIARGDTALRNSGITYMRQSMSELAEGLVNNSIPNDVALATCLTLAITDSWDKHTTAGIAHLKGAKSIINKLDKEAIQKNSKLYKFLINSFLYYDVLSRMSSSQLLDSDYDENGKLIKNLSLLKCISARELSPGADDDPKFNPMSPLFDESVLNGYAMDNDCIIDPLLGCARGLFFIIGRVASFIARVRNMKKLSLSTVSKAVALKQEIESWRPDANIRQCMSLEDPLCDISSCIATAEAYRFSTLLYLEQAVPEISSQSSADLGEKVLMLLASIPTTSKTCLLHMFPLLVASCEITDPDDRAWIDERWKVLSQRMWLGTVDKAVEVVHEVWRRKDAAARASNASTSSKSSNALSTSADWDLFQGRIDVLNGSKKRETEGINSPTHWSSVMKDWNWEVLFA</sequence>
<dbReference type="InterPro" id="IPR001138">
    <property type="entry name" value="Zn2Cys6_DnaBD"/>
</dbReference>
<dbReference type="GO" id="GO:0000981">
    <property type="term" value="F:DNA-binding transcription factor activity, RNA polymerase II-specific"/>
    <property type="evidence" value="ECO:0007669"/>
    <property type="project" value="InterPro"/>
</dbReference>
<accession>A0A0H5C1C7</accession>
<dbReference type="PANTHER" id="PTHR37534">
    <property type="entry name" value="TRANSCRIPTIONAL ACTIVATOR PROTEIN UGA3"/>
    <property type="match status" value="1"/>
</dbReference>
<dbReference type="Pfam" id="PF00172">
    <property type="entry name" value="Zn_clus"/>
    <property type="match status" value="1"/>
</dbReference>
<keyword evidence="2" id="KW-0539">Nucleus</keyword>
<proteinExistence type="predicted"/>
<dbReference type="InterPro" id="IPR036864">
    <property type="entry name" value="Zn2-C6_fun-type_DNA-bd_sf"/>
</dbReference>
<dbReference type="PANTHER" id="PTHR37534:SF15">
    <property type="entry name" value="ZN(II)2CYS6 TRANSCRIPTION FACTOR (EUROFUNG)"/>
    <property type="match status" value="1"/>
</dbReference>
<dbReference type="GO" id="GO:0045944">
    <property type="term" value="P:positive regulation of transcription by RNA polymerase II"/>
    <property type="evidence" value="ECO:0007669"/>
    <property type="project" value="TreeGrafter"/>
</dbReference>
<dbReference type="CDD" id="cd00067">
    <property type="entry name" value="GAL4"/>
    <property type="match status" value="1"/>
</dbReference>